<accession>A0A3E0WL91</accession>
<feature type="binding site" description="axial binding residue" evidence="5">
    <location>
        <position position="53"/>
    </location>
    <ligand>
        <name>heme c</name>
        <dbReference type="ChEBI" id="CHEBI:61717"/>
        <label>1</label>
    </ligand>
    <ligandPart>
        <name>Fe</name>
        <dbReference type="ChEBI" id="CHEBI:18248"/>
    </ligandPart>
</feature>
<dbReference type="SUPFAM" id="SSF46626">
    <property type="entry name" value="Cytochrome c"/>
    <property type="match status" value="2"/>
</dbReference>
<evidence type="ECO:0000256" key="6">
    <source>
        <dbReference type="SAM" id="MobiDB-lite"/>
    </source>
</evidence>
<feature type="binding site" description="covalent" evidence="4">
    <location>
        <position position="154"/>
    </location>
    <ligand>
        <name>heme c</name>
        <dbReference type="ChEBI" id="CHEBI:61717"/>
        <label>2</label>
    </ligand>
</feature>
<feature type="domain" description="Cytochrome c" evidence="8">
    <location>
        <begin position="130"/>
        <end position="220"/>
    </location>
</feature>
<evidence type="ECO:0000313" key="9">
    <source>
        <dbReference type="EMBL" id="RFA32857.1"/>
    </source>
</evidence>
<comment type="caution">
    <text evidence="9">The sequence shown here is derived from an EMBL/GenBank/DDBJ whole genome shotgun (WGS) entry which is preliminary data.</text>
</comment>
<organism evidence="9 10">
    <name type="scientific">Alkalilimnicola ehrlichii</name>
    <dbReference type="NCBI Taxonomy" id="351052"/>
    <lineage>
        <taxon>Bacteria</taxon>
        <taxon>Pseudomonadati</taxon>
        <taxon>Pseudomonadota</taxon>
        <taxon>Gammaproteobacteria</taxon>
        <taxon>Chromatiales</taxon>
        <taxon>Ectothiorhodospiraceae</taxon>
        <taxon>Alkalilimnicola</taxon>
    </lineage>
</organism>
<dbReference type="InterPro" id="IPR009056">
    <property type="entry name" value="Cyt_c-like_dom"/>
</dbReference>
<feature type="binding site" description="axial binding residue" evidence="5">
    <location>
        <position position="197"/>
    </location>
    <ligand>
        <name>heme c</name>
        <dbReference type="ChEBI" id="CHEBI:61717"/>
        <label>2</label>
    </ligand>
    <ligandPart>
        <name>Fe</name>
        <dbReference type="ChEBI" id="CHEBI:18248"/>
    </ligandPart>
</feature>
<dbReference type="Gene3D" id="1.10.760.10">
    <property type="entry name" value="Cytochrome c-like domain"/>
    <property type="match status" value="2"/>
</dbReference>
<feature type="binding site" description="covalent" evidence="4">
    <location>
        <position position="49"/>
    </location>
    <ligand>
        <name>heme c</name>
        <dbReference type="ChEBI" id="CHEBI:61717"/>
        <label>1</label>
    </ligand>
</feature>
<feature type="region of interest" description="Disordered" evidence="6">
    <location>
        <begin position="222"/>
        <end position="249"/>
    </location>
</feature>
<evidence type="ECO:0000256" key="4">
    <source>
        <dbReference type="PIRSR" id="PIRSR000005-1"/>
    </source>
</evidence>
<dbReference type="PANTHER" id="PTHR33751:SF11">
    <property type="entry name" value="BLL4483 PROTEIN"/>
    <property type="match status" value="1"/>
</dbReference>
<dbReference type="PROSITE" id="PS51007">
    <property type="entry name" value="CYTC"/>
    <property type="match status" value="1"/>
</dbReference>
<keyword evidence="1 4" id="KW-0349">Heme</keyword>
<keyword evidence="7" id="KW-0732">Signal</keyword>
<evidence type="ECO:0000313" key="10">
    <source>
        <dbReference type="Proteomes" id="UP000256763"/>
    </source>
</evidence>
<feature type="chain" id="PRO_5017660935" description="Cytochrome c domain-containing protein" evidence="7">
    <location>
        <begin position="35"/>
        <end position="249"/>
    </location>
</feature>
<feature type="signal peptide" evidence="7">
    <location>
        <begin position="1"/>
        <end position="34"/>
    </location>
</feature>
<dbReference type="EMBL" id="NFZW01000025">
    <property type="protein sequence ID" value="RFA32857.1"/>
    <property type="molecule type" value="Genomic_DNA"/>
</dbReference>
<proteinExistence type="predicted"/>
<reference evidence="10" key="1">
    <citation type="submission" date="2017-05" db="EMBL/GenBank/DDBJ databases">
        <authorList>
            <person name="Sharma S."/>
            <person name="Sidhu C."/>
            <person name="Pinnaka A.K."/>
        </authorList>
    </citation>
    <scope>NUCLEOTIDE SEQUENCE [LARGE SCALE GENOMIC DNA]</scope>
    <source>
        <strain evidence="10">AK93</strain>
    </source>
</reference>
<dbReference type="GO" id="GO:0042597">
    <property type="term" value="C:periplasmic space"/>
    <property type="evidence" value="ECO:0007669"/>
    <property type="project" value="InterPro"/>
</dbReference>
<evidence type="ECO:0000256" key="3">
    <source>
        <dbReference type="ARBA" id="ARBA00023004"/>
    </source>
</evidence>
<dbReference type="InterPro" id="IPR036909">
    <property type="entry name" value="Cyt_c-like_dom_sf"/>
</dbReference>
<feature type="binding site" description="axial binding residue" evidence="5">
    <location>
        <position position="93"/>
    </location>
    <ligand>
        <name>heme c</name>
        <dbReference type="ChEBI" id="CHEBI:61717"/>
        <label>1</label>
    </ligand>
    <ligandPart>
        <name>Fe</name>
        <dbReference type="ChEBI" id="CHEBI:18248"/>
    </ligandPart>
</feature>
<feature type="binding site" description="covalent" evidence="4">
    <location>
        <position position="52"/>
    </location>
    <ligand>
        <name>heme c</name>
        <dbReference type="ChEBI" id="CHEBI:61717"/>
        <label>1</label>
    </ligand>
</feature>
<protein>
    <recommendedName>
        <fullName evidence="8">Cytochrome c domain-containing protein</fullName>
    </recommendedName>
</protein>
<dbReference type="PIRSF" id="PIRSF000005">
    <property type="entry name" value="Cytochrome_c4"/>
    <property type="match status" value="1"/>
</dbReference>
<evidence type="ECO:0000259" key="8">
    <source>
        <dbReference type="PROSITE" id="PS51007"/>
    </source>
</evidence>
<keyword evidence="10" id="KW-1185">Reference proteome</keyword>
<sequence length="249" mass="27341">MNTKFFATNAGLKRFLTALSAAGLFAFSQSSAHAQQPRLDSMQQRVQPCIACHDASAIDLQSGYVPRLHGKPAGYLFNQLINYQEGRRHHAPMEHMVNNLSPEYLWEMAEYFSRLDEAQTPPAEPAADAALRERGEELVFRGDPERGLASCQACHGERLTGVEPNTPSLLGLPSHYISAQLGAWRTGRRQAAEPDCMQEIAQAMSPRDIQAVARWLAALPVPEDSSADPEPAAELPMECGSVPRPEYAS</sequence>
<evidence type="ECO:0000256" key="7">
    <source>
        <dbReference type="SAM" id="SignalP"/>
    </source>
</evidence>
<evidence type="ECO:0000256" key="1">
    <source>
        <dbReference type="ARBA" id="ARBA00022617"/>
    </source>
</evidence>
<dbReference type="PANTHER" id="PTHR33751">
    <property type="entry name" value="CBB3-TYPE CYTOCHROME C OXIDASE SUBUNIT FIXP"/>
    <property type="match status" value="1"/>
</dbReference>
<keyword evidence="3 5" id="KW-0408">Iron</keyword>
<dbReference type="Proteomes" id="UP000256763">
    <property type="component" value="Unassembled WGS sequence"/>
</dbReference>
<dbReference type="GO" id="GO:0005506">
    <property type="term" value="F:iron ion binding"/>
    <property type="evidence" value="ECO:0007669"/>
    <property type="project" value="InterPro"/>
</dbReference>
<dbReference type="AlphaFoldDB" id="A0A3E0WL91"/>
<keyword evidence="2 5" id="KW-0479">Metal-binding</keyword>
<dbReference type="GO" id="GO:0020037">
    <property type="term" value="F:heme binding"/>
    <property type="evidence" value="ECO:0007669"/>
    <property type="project" value="InterPro"/>
</dbReference>
<name>A0A3E0WL91_9GAMM</name>
<feature type="binding site" description="covalent" evidence="4">
    <location>
        <position position="151"/>
    </location>
    <ligand>
        <name>heme c</name>
        <dbReference type="ChEBI" id="CHEBI:61717"/>
        <label>2</label>
    </ligand>
</feature>
<dbReference type="RefSeq" id="WP_116303699.1">
    <property type="nucleotide sequence ID" value="NZ_NFZV01000026.1"/>
</dbReference>
<evidence type="ECO:0000256" key="5">
    <source>
        <dbReference type="PIRSR" id="PIRSR000005-2"/>
    </source>
</evidence>
<dbReference type="GO" id="GO:0009055">
    <property type="term" value="F:electron transfer activity"/>
    <property type="evidence" value="ECO:0007669"/>
    <property type="project" value="InterPro"/>
</dbReference>
<dbReference type="InterPro" id="IPR024167">
    <property type="entry name" value="Cytochrome_c4-like"/>
</dbReference>
<dbReference type="InterPro" id="IPR050597">
    <property type="entry name" value="Cytochrome_c_Oxidase_Subunit"/>
</dbReference>
<evidence type="ECO:0000256" key="2">
    <source>
        <dbReference type="ARBA" id="ARBA00022723"/>
    </source>
</evidence>
<dbReference type="Pfam" id="PF00034">
    <property type="entry name" value="Cytochrom_C"/>
    <property type="match status" value="1"/>
</dbReference>
<feature type="binding site" description="axial binding residue" evidence="5">
    <location>
        <position position="155"/>
    </location>
    <ligand>
        <name>heme c</name>
        <dbReference type="ChEBI" id="CHEBI:61717"/>
        <label>2</label>
    </ligand>
    <ligandPart>
        <name>Fe</name>
        <dbReference type="ChEBI" id="CHEBI:18248"/>
    </ligandPart>
</feature>
<comment type="PTM">
    <text evidence="4">Binds 2 heme c groups covalently per subunit.</text>
</comment>
<dbReference type="OrthoDB" id="9811281at2"/>
<gene>
    <name evidence="9" type="ORF">CAL65_18865</name>
</gene>